<accession>A0A1G1W8Z7</accession>
<gene>
    <name evidence="2" type="ORF">A2172_01275</name>
</gene>
<dbReference type="AlphaFoldDB" id="A0A1G1W8Z7"/>
<reference evidence="2 3" key="1">
    <citation type="journal article" date="2016" name="Nat. Commun.">
        <title>Thousands of microbial genomes shed light on interconnected biogeochemical processes in an aquifer system.</title>
        <authorList>
            <person name="Anantharaman K."/>
            <person name="Brown C.T."/>
            <person name="Hug L.A."/>
            <person name="Sharon I."/>
            <person name="Castelle C.J."/>
            <person name="Probst A.J."/>
            <person name="Thomas B.C."/>
            <person name="Singh A."/>
            <person name="Wilkins M.J."/>
            <person name="Karaoz U."/>
            <person name="Brodie E.L."/>
            <person name="Williams K.H."/>
            <person name="Hubbard S.S."/>
            <person name="Banfield J.F."/>
        </authorList>
    </citation>
    <scope>NUCLEOTIDE SEQUENCE [LARGE SCALE GENOMIC DNA]</scope>
</reference>
<dbReference type="EMBL" id="MHCP01000015">
    <property type="protein sequence ID" value="OGY24158.1"/>
    <property type="molecule type" value="Genomic_DNA"/>
</dbReference>
<evidence type="ECO:0000313" key="2">
    <source>
        <dbReference type="EMBL" id="OGY24158.1"/>
    </source>
</evidence>
<feature type="compositionally biased region" description="Basic and acidic residues" evidence="1">
    <location>
        <begin position="20"/>
        <end position="35"/>
    </location>
</feature>
<name>A0A1G1W8Z7_9BACT</name>
<organism evidence="2 3">
    <name type="scientific">Candidatus Woykebacteria bacterium RBG_13_40_15</name>
    <dbReference type="NCBI Taxonomy" id="1802593"/>
    <lineage>
        <taxon>Bacteria</taxon>
        <taxon>Candidatus Woykeibacteriota</taxon>
    </lineage>
</organism>
<evidence type="ECO:0000313" key="3">
    <source>
        <dbReference type="Proteomes" id="UP000176631"/>
    </source>
</evidence>
<comment type="caution">
    <text evidence="2">The sequence shown here is derived from an EMBL/GenBank/DDBJ whole genome shotgun (WGS) entry which is preliminary data.</text>
</comment>
<proteinExistence type="predicted"/>
<feature type="compositionally biased region" description="Low complexity" evidence="1">
    <location>
        <begin position="1"/>
        <end position="14"/>
    </location>
</feature>
<evidence type="ECO:0000256" key="1">
    <source>
        <dbReference type="SAM" id="MobiDB-lite"/>
    </source>
</evidence>
<feature type="region of interest" description="Disordered" evidence="1">
    <location>
        <begin position="1"/>
        <end position="37"/>
    </location>
</feature>
<protein>
    <submittedName>
        <fullName evidence="2">Uncharacterized protein</fullName>
    </submittedName>
</protein>
<dbReference type="STRING" id="1802593.A2172_01275"/>
<dbReference type="Proteomes" id="UP000176631">
    <property type="component" value="Unassembled WGS sequence"/>
</dbReference>
<sequence length="199" mass="22737">MSEIPGPSPEEIGPQTQNPDLERPEETPVRLDEVAPIKQSYRPIRKREDIRDIVETPLVTACEELYDKNVHTRSTSANKESVQTGFAYIMIDYDTLSPENQELGRQLGEVVERADSRELDVKIIIKNGTAWVSEIQKQAEEIAHRFKKQPMTWAPRYTLPQLKEIYGFGADEEVAPESFTDEYYYDQEGGVILFKCGAL</sequence>